<gene>
    <name evidence="1" type="ORF">L6452_21358</name>
</gene>
<reference evidence="1 2" key="2">
    <citation type="journal article" date="2022" name="Mol. Ecol. Resour.">
        <title>The genomes of chicory, endive, great burdock and yacon provide insights into Asteraceae paleo-polyploidization history and plant inulin production.</title>
        <authorList>
            <person name="Fan W."/>
            <person name="Wang S."/>
            <person name="Wang H."/>
            <person name="Wang A."/>
            <person name="Jiang F."/>
            <person name="Liu H."/>
            <person name="Zhao H."/>
            <person name="Xu D."/>
            <person name="Zhang Y."/>
        </authorList>
    </citation>
    <scope>NUCLEOTIDE SEQUENCE [LARGE SCALE GENOMIC DNA]</scope>
    <source>
        <strain evidence="2">cv. Niubang</strain>
    </source>
</reference>
<dbReference type="EMBL" id="CM042052">
    <property type="protein sequence ID" value="KAI3720442.1"/>
    <property type="molecule type" value="Genomic_DNA"/>
</dbReference>
<proteinExistence type="predicted"/>
<evidence type="ECO:0000313" key="1">
    <source>
        <dbReference type="EMBL" id="KAI3720442.1"/>
    </source>
</evidence>
<reference evidence="2" key="1">
    <citation type="journal article" date="2022" name="Mol. Ecol. Resour.">
        <title>The genomes of chicory, endive, great burdock and yacon provide insights into Asteraceae palaeo-polyploidization history and plant inulin production.</title>
        <authorList>
            <person name="Fan W."/>
            <person name="Wang S."/>
            <person name="Wang H."/>
            <person name="Wang A."/>
            <person name="Jiang F."/>
            <person name="Liu H."/>
            <person name="Zhao H."/>
            <person name="Xu D."/>
            <person name="Zhang Y."/>
        </authorList>
    </citation>
    <scope>NUCLEOTIDE SEQUENCE [LARGE SCALE GENOMIC DNA]</scope>
    <source>
        <strain evidence="2">cv. Niubang</strain>
    </source>
</reference>
<comment type="caution">
    <text evidence="1">The sequence shown here is derived from an EMBL/GenBank/DDBJ whole genome shotgun (WGS) entry which is preliminary data.</text>
</comment>
<name>A0ACB9BD45_ARCLA</name>
<protein>
    <submittedName>
        <fullName evidence="1">Uncharacterized protein</fullName>
    </submittedName>
</protein>
<keyword evidence="2" id="KW-1185">Reference proteome</keyword>
<dbReference type="Proteomes" id="UP001055879">
    <property type="component" value="Linkage Group LG06"/>
</dbReference>
<organism evidence="1 2">
    <name type="scientific">Arctium lappa</name>
    <name type="common">Greater burdock</name>
    <name type="synonym">Lappa major</name>
    <dbReference type="NCBI Taxonomy" id="4217"/>
    <lineage>
        <taxon>Eukaryota</taxon>
        <taxon>Viridiplantae</taxon>
        <taxon>Streptophyta</taxon>
        <taxon>Embryophyta</taxon>
        <taxon>Tracheophyta</taxon>
        <taxon>Spermatophyta</taxon>
        <taxon>Magnoliopsida</taxon>
        <taxon>eudicotyledons</taxon>
        <taxon>Gunneridae</taxon>
        <taxon>Pentapetalae</taxon>
        <taxon>asterids</taxon>
        <taxon>campanulids</taxon>
        <taxon>Asterales</taxon>
        <taxon>Asteraceae</taxon>
        <taxon>Carduoideae</taxon>
        <taxon>Cardueae</taxon>
        <taxon>Arctiinae</taxon>
        <taxon>Arctium</taxon>
    </lineage>
</organism>
<sequence length="72" mass="7741">MGNFKLVKHNLNGHLKKPKLLNPTAKTPPPVLSLDEHRPCSLAGVSQSSRPAPVLTESPPSMGDIKQAFVNC</sequence>
<accession>A0ACB9BD45</accession>
<evidence type="ECO:0000313" key="2">
    <source>
        <dbReference type="Proteomes" id="UP001055879"/>
    </source>
</evidence>